<dbReference type="PRINTS" id="PR00111">
    <property type="entry name" value="ABHYDROLASE"/>
</dbReference>
<gene>
    <name evidence="3 5" type="primary">menH</name>
    <name evidence="5" type="ORF">H8E23_14010</name>
</gene>
<dbReference type="SUPFAM" id="SSF53474">
    <property type="entry name" value="alpha/beta-Hydrolases"/>
    <property type="match status" value="1"/>
</dbReference>
<dbReference type="AlphaFoldDB" id="A0A8J6NSH2"/>
<evidence type="ECO:0000256" key="1">
    <source>
        <dbReference type="ARBA" id="ARBA00022428"/>
    </source>
</evidence>
<dbReference type="InterPro" id="IPR000073">
    <property type="entry name" value="AB_hydrolase_1"/>
</dbReference>
<dbReference type="Proteomes" id="UP000603434">
    <property type="component" value="Unassembled WGS sequence"/>
</dbReference>
<dbReference type="InterPro" id="IPR029058">
    <property type="entry name" value="AB_hydrolase_fold"/>
</dbReference>
<accession>A0A8J6NSH2</accession>
<dbReference type="NCBIfam" id="TIGR03695">
    <property type="entry name" value="menH_SHCHC"/>
    <property type="match status" value="1"/>
</dbReference>
<dbReference type="UniPathway" id="UPA00079"/>
<comment type="caution">
    <text evidence="5">The sequence shown here is derived from an EMBL/GenBank/DDBJ whole genome shotgun (WGS) entry which is preliminary data.</text>
</comment>
<dbReference type="HAMAP" id="MF_01660">
    <property type="entry name" value="MenH"/>
    <property type="match status" value="1"/>
</dbReference>
<keyword evidence="1 3" id="KW-0474">Menaquinone biosynthesis</keyword>
<dbReference type="PANTHER" id="PTHR42916">
    <property type="entry name" value="2-SUCCINYL-5-ENOLPYRUVYL-6-HYDROXY-3-CYCLOHEXENE-1-CARBOXYLATE SYNTHASE"/>
    <property type="match status" value="1"/>
</dbReference>
<comment type="pathway">
    <text evidence="3">Quinol/quinone metabolism; menaquinone biosynthesis.</text>
</comment>
<proteinExistence type="inferred from homology"/>
<evidence type="ECO:0000313" key="6">
    <source>
        <dbReference type="Proteomes" id="UP000603434"/>
    </source>
</evidence>
<comment type="catalytic activity">
    <reaction evidence="3">
        <text>5-enolpyruvoyl-6-hydroxy-2-succinyl-cyclohex-3-ene-1-carboxylate = (1R,6R)-6-hydroxy-2-succinyl-cyclohexa-2,4-diene-1-carboxylate + pyruvate</text>
        <dbReference type="Rhea" id="RHEA:25597"/>
        <dbReference type="ChEBI" id="CHEBI:15361"/>
        <dbReference type="ChEBI" id="CHEBI:58689"/>
        <dbReference type="ChEBI" id="CHEBI:58818"/>
        <dbReference type="EC" id="4.2.99.20"/>
    </reaction>
</comment>
<dbReference type="Gene3D" id="3.40.50.1820">
    <property type="entry name" value="alpha/beta hydrolase"/>
    <property type="match status" value="1"/>
</dbReference>
<evidence type="ECO:0000256" key="3">
    <source>
        <dbReference type="HAMAP-Rule" id="MF_01660"/>
    </source>
</evidence>
<dbReference type="UniPathway" id="UPA01057">
    <property type="reaction ID" value="UER00900"/>
</dbReference>
<dbReference type="PANTHER" id="PTHR42916:SF1">
    <property type="entry name" value="PROTEIN PHYLLO, CHLOROPLASTIC"/>
    <property type="match status" value="1"/>
</dbReference>
<comment type="similarity">
    <text evidence="3">Belongs to the AB hydrolase superfamily. MenH family.</text>
</comment>
<dbReference type="InterPro" id="IPR022485">
    <property type="entry name" value="SHCHC_synthase_MenH"/>
</dbReference>
<dbReference type="EMBL" id="JACNJH010000198">
    <property type="protein sequence ID" value="MBC8362501.1"/>
    <property type="molecule type" value="Genomic_DNA"/>
</dbReference>
<evidence type="ECO:0000259" key="4">
    <source>
        <dbReference type="Pfam" id="PF00561"/>
    </source>
</evidence>
<name>A0A8J6NSH2_9BACT</name>
<feature type="domain" description="AB hydrolase-1" evidence="4">
    <location>
        <begin position="3"/>
        <end position="236"/>
    </location>
</feature>
<evidence type="ECO:0000313" key="5">
    <source>
        <dbReference type="EMBL" id="MBC8362501.1"/>
    </source>
</evidence>
<comment type="subunit">
    <text evidence="3">Monomer.</text>
</comment>
<comment type="pathway">
    <text evidence="3">Quinol/quinone metabolism; 1,4-dihydroxy-2-naphthoate biosynthesis; 1,4-dihydroxy-2-naphthoate from chorismate: step 3/7.</text>
</comment>
<keyword evidence="2 3" id="KW-0456">Lyase</keyword>
<comment type="function">
    <text evidence="3">Catalyzes a proton abstraction reaction that results in 2,5-elimination of pyruvate from 2-succinyl-5-enolpyruvyl-6-hydroxy-3-cyclohexene-1-carboxylate (SEPHCHC) and the formation of 2-succinyl-6-hydroxy-2,4-cyclohexadiene-1-carboxylate (SHCHC).</text>
</comment>
<sequence>MRPPVLFLHGFMGNTAEWSEIVPFFFGKFFCIVVDLPGHGRTAVQDEDDYRMENCADNLVMFLDALNIYKCRLVSYSMGGRLAFYLAVFYPERFEKVVIESASPGLQTRQERDARVIHDHNMAKQLETLSLTQFLRIWYSQPLFSSLDKDSRQYHKMIQKRMENDAEKLSLSLKLMGAGVQPSLWDILDQITADVLLIAGANDSKYKQIACEVAERCRRAKVTIIENAGHNVHFENRNEYLKQVDLFLKGKA</sequence>
<protein>
    <recommendedName>
        <fullName evidence="3">Putative 2-succinyl-6-hydroxy-2,4-cyclohexadiene-1-carboxylate synthase</fullName>
        <shortName evidence="3">SHCHC synthase</shortName>
        <ecNumber evidence="3">4.2.99.20</ecNumber>
    </recommendedName>
</protein>
<dbReference type="GO" id="GO:0070205">
    <property type="term" value="F:2-succinyl-6-hydroxy-2,4-cyclohexadiene-1-carboxylate synthase activity"/>
    <property type="evidence" value="ECO:0007669"/>
    <property type="project" value="UniProtKB-UniRule"/>
</dbReference>
<dbReference type="Pfam" id="PF00561">
    <property type="entry name" value="Abhydrolase_1"/>
    <property type="match status" value="1"/>
</dbReference>
<organism evidence="5 6">
    <name type="scientific">Candidatus Desulfatibia profunda</name>
    <dbReference type="NCBI Taxonomy" id="2841695"/>
    <lineage>
        <taxon>Bacteria</taxon>
        <taxon>Pseudomonadati</taxon>
        <taxon>Thermodesulfobacteriota</taxon>
        <taxon>Desulfobacteria</taxon>
        <taxon>Desulfobacterales</taxon>
        <taxon>Desulfobacterales incertae sedis</taxon>
        <taxon>Candidatus Desulfatibia</taxon>
    </lineage>
</organism>
<evidence type="ECO:0000256" key="2">
    <source>
        <dbReference type="ARBA" id="ARBA00023239"/>
    </source>
</evidence>
<reference evidence="5 6" key="1">
    <citation type="submission" date="2020-08" db="EMBL/GenBank/DDBJ databases">
        <title>Bridging the membrane lipid divide: bacteria of the FCB group superphylum have the potential to synthesize archaeal ether lipids.</title>
        <authorList>
            <person name="Villanueva L."/>
            <person name="Von Meijenfeldt F.A.B."/>
            <person name="Westbye A.B."/>
            <person name="Yadav S."/>
            <person name="Hopmans E.C."/>
            <person name="Dutilh B.E."/>
            <person name="Sinninghe Damste J.S."/>
        </authorList>
    </citation>
    <scope>NUCLEOTIDE SEQUENCE [LARGE SCALE GENOMIC DNA]</scope>
    <source>
        <strain evidence="5">NIOZ-UU30</strain>
    </source>
</reference>
<dbReference type="EC" id="4.2.99.20" evidence="3"/>
<dbReference type="GO" id="GO:0009234">
    <property type="term" value="P:menaquinone biosynthetic process"/>
    <property type="evidence" value="ECO:0007669"/>
    <property type="project" value="UniProtKB-UniRule"/>
</dbReference>